<evidence type="ECO:0000313" key="2">
    <source>
        <dbReference type="EMBL" id="GAG36283.1"/>
    </source>
</evidence>
<feature type="compositionally biased region" description="Basic and acidic residues" evidence="1">
    <location>
        <begin position="1"/>
        <end position="14"/>
    </location>
</feature>
<name>X0XHZ0_9ZZZZ</name>
<feature type="non-terminal residue" evidence="2">
    <location>
        <position position="145"/>
    </location>
</feature>
<comment type="caution">
    <text evidence="2">The sequence shown here is derived from an EMBL/GenBank/DDBJ whole genome shotgun (WGS) entry which is preliminary data.</text>
</comment>
<dbReference type="EMBL" id="BARS01043127">
    <property type="protein sequence ID" value="GAG36283.1"/>
    <property type="molecule type" value="Genomic_DNA"/>
</dbReference>
<accession>X0XHZ0</accession>
<evidence type="ECO:0000256" key="1">
    <source>
        <dbReference type="SAM" id="MobiDB-lite"/>
    </source>
</evidence>
<proteinExistence type="predicted"/>
<sequence length="145" mass="15947">MDKGRGRPEWDRAPTSRLQQQGSVFTEPDARAQHAPVAIELHRQPQSSQLPPGERIPRNRGCYEKACKQKSSVAGLQVFRLVQDDQPAARGILLEHPGGKNDFCAPDSEHGGAKMFGHAHVTAIYSPPGPVAARRVKPVQRQEQS</sequence>
<dbReference type="AlphaFoldDB" id="X0XHZ0"/>
<organism evidence="2">
    <name type="scientific">marine sediment metagenome</name>
    <dbReference type="NCBI Taxonomy" id="412755"/>
    <lineage>
        <taxon>unclassified sequences</taxon>
        <taxon>metagenomes</taxon>
        <taxon>ecological metagenomes</taxon>
    </lineage>
</organism>
<reference evidence="2" key="1">
    <citation type="journal article" date="2014" name="Front. Microbiol.">
        <title>High frequency of phylogenetically diverse reductive dehalogenase-homologous genes in deep subseafloor sedimentary metagenomes.</title>
        <authorList>
            <person name="Kawai M."/>
            <person name="Futagami T."/>
            <person name="Toyoda A."/>
            <person name="Takaki Y."/>
            <person name="Nishi S."/>
            <person name="Hori S."/>
            <person name="Arai W."/>
            <person name="Tsubouchi T."/>
            <person name="Morono Y."/>
            <person name="Uchiyama I."/>
            <person name="Ito T."/>
            <person name="Fujiyama A."/>
            <person name="Inagaki F."/>
            <person name="Takami H."/>
        </authorList>
    </citation>
    <scope>NUCLEOTIDE SEQUENCE</scope>
    <source>
        <strain evidence="2">Expedition CK06-06</strain>
    </source>
</reference>
<feature type="region of interest" description="Disordered" evidence="1">
    <location>
        <begin position="1"/>
        <end position="24"/>
    </location>
</feature>
<gene>
    <name evidence="2" type="ORF">S01H1_65340</name>
</gene>
<protein>
    <submittedName>
        <fullName evidence="2">Uncharacterized protein</fullName>
    </submittedName>
</protein>